<gene>
    <name evidence="4" type="primary">LOC130705698</name>
</gene>
<dbReference type="Proteomes" id="UP001652580">
    <property type="component" value="Chromosome 19"/>
</dbReference>
<evidence type="ECO:0000256" key="1">
    <source>
        <dbReference type="SAM" id="MobiDB-lite"/>
    </source>
</evidence>
<keyword evidence="2" id="KW-0472">Membrane</keyword>
<evidence type="ECO:0000256" key="2">
    <source>
        <dbReference type="SAM" id="Phobius"/>
    </source>
</evidence>
<keyword evidence="3" id="KW-1185">Reference proteome</keyword>
<feature type="region of interest" description="Disordered" evidence="1">
    <location>
        <begin position="61"/>
        <end position="81"/>
    </location>
</feature>
<dbReference type="GeneID" id="130705698"/>
<feature type="transmembrane region" description="Helical" evidence="2">
    <location>
        <begin position="291"/>
        <end position="309"/>
    </location>
</feature>
<accession>A0ABM3SIU6</accession>
<keyword evidence="2" id="KW-1133">Transmembrane helix</keyword>
<sequence length="334" mass="36493">MVYPRTAPLPGLTPAPPYYQPEFFRLQCTPRFNARYRVACYRVVSSRCCIAFRAADSSSCCHSLTESSGTGSPDHAQEGWARGTRGSASLLRRGERLPWPEHPGPGRPGLAGRARTLVPDLCTDLAGSSANLIPRVTAIRTSPDLQWLVRPTEVFLAAPSHKIPPPIRSSSGLDGGYPVKTMAGSGAQDIGSKGKVEQVRSRWAPSLCREGWGGSIGGDGEHVDRVRPLMEFTTHPELATLAQSPFHPKSDSDSSTPRNSLIVYSLVDSYLMLVDWALLSLTEDLVKKKNLSILILLFGMCIFLNNVFYGHIVDLQCCVSFWCTKSLCSTSIKI</sequence>
<name>A0ABM3SIU6_BALAC</name>
<dbReference type="RefSeq" id="XP_057389737.1">
    <property type="nucleotide sequence ID" value="XM_057533754.1"/>
</dbReference>
<reference evidence="4" key="1">
    <citation type="submission" date="2025-08" db="UniProtKB">
        <authorList>
            <consortium name="RefSeq"/>
        </authorList>
    </citation>
    <scope>IDENTIFICATION</scope>
</reference>
<protein>
    <submittedName>
        <fullName evidence="4">Uncharacterized protein LOC130705698</fullName>
    </submittedName>
</protein>
<keyword evidence="2" id="KW-0812">Transmembrane</keyword>
<organism evidence="3 4">
    <name type="scientific">Balaenoptera acutorostrata</name>
    <name type="common">Common minke whale</name>
    <name type="synonym">Balaena rostrata</name>
    <dbReference type="NCBI Taxonomy" id="9767"/>
    <lineage>
        <taxon>Eukaryota</taxon>
        <taxon>Metazoa</taxon>
        <taxon>Chordata</taxon>
        <taxon>Craniata</taxon>
        <taxon>Vertebrata</taxon>
        <taxon>Euteleostomi</taxon>
        <taxon>Mammalia</taxon>
        <taxon>Eutheria</taxon>
        <taxon>Laurasiatheria</taxon>
        <taxon>Artiodactyla</taxon>
        <taxon>Whippomorpha</taxon>
        <taxon>Cetacea</taxon>
        <taxon>Mysticeti</taxon>
        <taxon>Balaenopteridae</taxon>
        <taxon>Balaenoptera</taxon>
    </lineage>
</organism>
<evidence type="ECO:0000313" key="3">
    <source>
        <dbReference type="Proteomes" id="UP001652580"/>
    </source>
</evidence>
<evidence type="ECO:0000313" key="4">
    <source>
        <dbReference type="RefSeq" id="XP_057389737.1"/>
    </source>
</evidence>
<proteinExistence type="predicted"/>